<dbReference type="InterPro" id="IPR025367">
    <property type="entry name" value="DUF4271"/>
</dbReference>
<dbReference type="RefSeq" id="WP_014019221.1">
    <property type="nucleotide sequence ID" value="NC_015914.1"/>
</dbReference>
<feature type="transmembrane region" description="Helical" evidence="1">
    <location>
        <begin position="154"/>
        <end position="173"/>
    </location>
</feature>
<reference evidence="3" key="1">
    <citation type="submission" date="2011-07" db="EMBL/GenBank/DDBJ databases">
        <title>The complete genome of Cyclobacterium marinum DSM 745.</title>
        <authorList>
            <person name="Lucas S."/>
            <person name="Han J."/>
            <person name="Lapidus A."/>
            <person name="Bruce D."/>
            <person name="Goodwin L."/>
            <person name="Pitluck S."/>
            <person name="Peters L."/>
            <person name="Kyrpides N."/>
            <person name="Mavromatis K."/>
            <person name="Ivanova N."/>
            <person name="Ovchinnikova G."/>
            <person name="Chertkov O."/>
            <person name="Detter J.C."/>
            <person name="Tapia R."/>
            <person name="Han C."/>
            <person name="Land M."/>
            <person name="Hauser L."/>
            <person name="Markowitz V."/>
            <person name="Cheng J.-F."/>
            <person name="Hugenholtz P."/>
            <person name="Woyke T."/>
            <person name="Wu D."/>
            <person name="Tindall B."/>
            <person name="Schuetze A."/>
            <person name="Brambilla E."/>
            <person name="Klenk H.-P."/>
            <person name="Eisen J.A."/>
        </authorList>
    </citation>
    <scope>NUCLEOTIDE SEQUENCE [LARGE SCALE GENOMIC DNA]</scope>
    <source>
        <strain evidence="3">ATCC 25205 / DSM 745 / LMG 13164 / NCIMB 1802</strain>
    </source>
</reference>
<gene>
    <name evidence="2" type="ordered locus">Cycma_1152</name>
</gene>
<dbReference type="EMBL" id="CP002955">
    <property type="protein sequence ID" value="AEL24924.1"/>
    <property type="molecule type" value="Genomic_DNA"/>
</dbReference>
<dbReference type="Pfam" id="PF14093">
    <property type="entry name" value="DUF4271"/>
    <property type="match status" value="1"/>
</dbReference>
<feature type="transmembrane region" description="Helical" evidence="1">
    <location>
        <begin position="245"/>
        <end position="273"/>
    </location>
</feature>
<sequence>MRWFGHLFVFQGLVLVVLIGLPISSIAQVLVNYDSALHENLSEGWLKRNESISVQVNANQFQDASWQIQLPEGSSLFFNEALWDHYLQDTLLVINNKSVLPYLDDEGNLEIIAFKPGISSEHFSLQKGYFNSSGERVETAKVLEKRKKDEIRDFFFIALIAVLFLIAIFRAFFPSIFGIFWNPKSVFSIEDIWDSGSFSKIYSAELLFYLVLINMSTGLLVILVVHGLGIDFFGLGLESGIEKLVFAWLIFSLLLTIITFFKFIWLGTGAFLFSLNKIAFPHFFYLLKVRGFALFIIIGMLVLVYANNWVSLYEHFSYMYYTFFLIYSLGLIGLAIWLYKKNGFNNYHLFSYLCTSELIPFLVICKLLLG</sequence>
<keyword evidence="1" id="KW-0472">Membrane</keyword>
<organism evidence="2 3">
    <name type="scientific">Cyclobacterium marinum (strain ATCC 25205 / DSM 745 / LMG 13164 / NCIMB 1802)</name>
    <name type="common">Flectobacillus marinus</name>
    <dbReference type="NCBI Taxonomy" id="880070"/>
    <lineage>
        <taxon>Bacteria</taxon>
        <taxon>Pseudomonadati</taxon>
        <taxon>Bacteroidota</taxon>
        <taxon>Cytophagia</taxon>
        <taxon>Cytophagales</taxon>
        <taxon>Cyclobacteriaceae</taxon>
        <taxon>Cyclobacterium</taxon>
    </lineage>
</organism>
<dbReference type="HOGENOM" id="CLU_780167_0_0_10"/>
<proteinExistence type="predicted"/>
<evidence type="ECO:0008006" key="4">
    <source>
        <dbReference type="Google" id="ProtNLM"/>
    </source>
</evidence>
<dbReference type="AlphaFoldDB" id="G0IX06"/>
<accession>G0IX06</accession>
<name>G0IX06_CYCMS</name>
<feature type="transmembrane region" description="Helical" evidence="1">
    <location>
        <begin position="206"/>
        <end position="225"/>
    </location>
</feature>
<dbReference type="STRING" id="880070.Cycma_1152"/>
<feature type="transmembrane region" description="Helical" evidence="1">
    <location>
        <begin position="318"/>
        <end position="337"/>
    </location>
</feature>
<evidence type="ECO:0000256" key="1">
    <source>
        <dbReference type="SAM" id="Phobius"/>
    </source>
</evidence>
<protein>
    <recommendedName>
        <fullName evidence="4">DUF4271 domain-containing protein</fullName>
    </recommendedName>
</protein>
<keyword evidence="1" id="KW-0812">Transmembrane</keyword>
<feature type="transmembrane region" description="Helical" evidence="1">
    <location>
        <begin position="285"/>
        <end position="306"/>
    </location>
</feature>
<keyword evidence="3" id="KW-1185">Reference proteome</keyword>
<dbReference type="OrthoDB" id="975088at2"/>
<evidence type="ECO:0000313" key="2">
    <source>
        <dbReference type="EMBL" id="AEL24924.1"/>
    </source>
</evidence>
<dbReference type="Proteomes" id="UP000001635">
    <property type="component" value="Chromosome"/>
</dbReference>
<evidence type="ECO:0000313" key="3">
    <source>
        <dbReference type="Proteomes" id="UP000001635"/>
    </source>
</evidence>
<keyword evidence="1" id="KW-1133">Transmembrane helix</keyword>
<dbReference type="KEGG" id="cmr:Cycma_1152"/>